<dbReference type="EMBL" id="BAAADO010000001">
    <property type="protein sequence ID" value="GAA0480399.1"/>
    <property type="molecule type" value="Genomic_DNA"/>
</dbReference>
<reference evidence="2" key="1">
    <citation type="journal article" date="2019" name="Int. J. Syst. Evol. Microbiol.">
        <title>The Global Catalogue of Microorganisms (GCM) 10K type strain sequencing project: providing services to taxonomists for standard genome sequencing and annotation.</title>
        <authorList>
            <consortium name="The Broad Institute Genomics Platform"/>
            <consortium name="The Broad Institute Genome Sequencing Center for Infectious Disease"/>
            <person name="Wu L."/>
            <person name="Ma J."/>
        </authorList>
    </citation>
    <scope>NUCLEOTIDE SEQUENCE [LARGE SCALE GENOMIC DNA]</scope>
    <source>
        <strain evidence="2">JCM 12389</strain>
    </source>
</reference>
<dbReference type="RefSeq" id="WP_343837720.1">
    <property type="nucleotide sequence ID" value="NZ_BAAADO010000001.1"/>
</dbReference>
<sequence>MKEDRLNKYHCCATCIHFLAGKEDGQVVTKCKRLGYYTKSNYQFNCWEPKPRIRQILENKN</sequence>
<name>A0ABP3KI47_9BACI</name>
<gene>
    <name evidence="1" type="ORF">GCM10008986_01150</name>
</gene>
<evidence type="ECO:0000313" key="2">
    <source>
        <dbReference type="Proteomes" id="UP001500880"/>
    </source>
</evidence>
<evidence type="ECO:0000313" key="1">
    <source>
        <dbReference type="EMBL" id="GAA0480399.1"/>
    </source>
</evidence>
<organism evidence="1 2">
    <name type="scientific">Salinibacillus aidingensis</name>
    <dbReference type="NCBI Taxonomy" id="237684"/>
    <lineage>
        <taxon>Bacteria</taxon>
        <taxon>Bacillati</taxon>
        <taxon>Bacillota</taxon>
        <taxon>Bacilli</taxon>
        <taxon>Bacillales</taxon>
        <taxon>Bacillaceae</taxon>
        <taxon>Salinibacillus</taxon>
    </lineage>
</organism>
<dbReference type="Proteomes" id="UP001500880">
    <property type="component" value="Unassembled WGS sequence"/>
</dbReference>
<keyword evidence="2" id="KW-1185">Reference proteome</keyword>
<proteinExistence type="predicted"/>
<accession>A0ABP3KI47</accession>
<comment type="caution">
    <text evidence="1">The sequence shown here is derived from an EMBL/GenBank/DDBJ whole genome shotgun (WGS) entry which is preliminary data.</text>
</comment>
<protein>
    <submittedName>
        <fullName evidence="1">Uncharacterized protein</fullName>
    </submittedName>
</protein>